<sequence length="174" mass="20481">MVVQDARVLSYDKIMIVAHPDDETIFGGAQLIQESGWLVICVTNGNNMQRRIEFQKVMKKVHAEFEMWEYEDKWGGDFDQLRLKSDLAEVLARKPISKVVTHNLKGEYGHTQHIAISKIVHELVDHNIYVFETSQRKLDEKVLTEKQLLLECYKSQDIEWLKPYICYETIKRVR</sequence>
<protein>
    <submittedName>
        <fullName evidence="1">PIG-L family deacetylase</fullName>
    </submittedName>
</protein>
<dbReference type="GO" id="GO:0016811">
    <property type="term" value="F:hydrolase activity, acting on carbon-nitrogen (but not peptide) bonds, in linear amides"/>
    <property type="evidence" value="ECO:0007669"/>
    <property type="project" value="TreeGrafter"/>
</dbReference>
<accession>A0AA95EWJ2</accession>
<keyword evidence="2" id="KW-1185">Reference proteome</keyword>
<dbReference type="PANTHER" id="PTHR12993">
    <property type="entry name" value="N-ACETYLGLUCOSAMINYL-PHOSPHATIDYLINOSITOL DE-N-ACETYLASE-RELATED"/>
    <property type="match status" value="1"/>
</dbReference>
<reference evidence="1" key="1">
    <citation type="submission" date="2023-03" db="EMBL/GenBank/DDBJ databases">
        <title>Andean soil-derived lignocellulolytic bacterial consortium as a source of novel taxa and putative plastic-active enzymes.</title>
        <authorList>
            <person name="Diaz-Garcia L."/>
            <person name="Chuvochina M."/>
            <person name="Feuerriegel G."/>
            <person name="Bunk B."/>
            <person name="Sproer C."/>
            <person name="Streit W.R."/>
            <person name="Rodriguez L.M."/>
            <person name="Overmann J."/>
            <person name="Jimenez D.J."/>
        </authorList>
    </citation>
    <scope>NUCLEOTIDE SEQUENCE</scope>
    <source>
        <strain evidence="1">MAG 2441</strain>
    </source>
</reference>
<dbReference type="Gene3D" id="3.40.50.10320">
    <property type="entry name" value="LmbE-like"/>
    <property type="match status" value="1"/>
</dbReference>
<dbReference type="AlphaFoldDB" id="A0AA95EWJ2"/>
<gene>
    <name evidence="1" type="ORF">P0Y55_16740</name>
</gene>
<dbReference type="InterPro" id="IPR024078">
    <property type="entry name" value="LmbE-like_dom_sf"/>
</dbReference>
<organism evidence="1 2">
    <name type="scientific">Candidatus Cohnella colombiensis</name>
    <dbReference type="NCBI Taxonomy" id="3121368"/>
    <lineage>
        <taxon>Bacteria</taxon>
        <taxon>Bacillati</taxon>
        <taxon>Bacillota</taxon>
        <taxon>Bacilli</taxon>
        <taxon>Bacillales</taxon>
        <taxon>Paenibacillaceae</taxon>
        <taxon>Cohnella</taxon>
    </lineage>
</organism>
<evidence type="ECO:0000313" key="2">
    <source>
        <dbReference type="Proteomes" id="UP001178662"/>
    </source>
</evidence>
<proteinExistence type="predicted"/>
<name>A0AA95EWJ2_9BACL</name>
<evidence type="ECO:0000313" key="1">
    <source>
        <dbReference type="EMBL" id="WEK54184.1"/>
    </source>
</evidence>
<dbReference type="Proteomes" id="UP001178662">
    <property type="component" value="Chromosome"/>
</dbReference>
<dbReference type="PANTHER" id="PTHR12993:SF26">
    <property type="entry name" value="1D-MYO-INOSITOL 2-ACETAMIDO-2-DEOXY-ALPHA-D-GLUCOPYRANOSIDE DEACETYLASE"/>
    <property type="match status" value="1"/>
</dbReference>
<dbReference type="SUPFAM" id="SSF102588">
    <property type="entry name" value="LmbE-like"/>
    <property type="match status" value="1"/>
</dbReference>
<dbReference type="Pfam" id="PF02585">
    <property type="entry name" value="PIG-L"/>
    <property type="match status" value="1"/>
</dbReference>
<dbReference type="EMBL" id="CP119317">
    <property type="protein sequence ID" value="WEK54184.1"/>
    <property type="molecule type" value="Genomic_DNA"/>
</dbReference>
<dbReference type="InterPro" id="IPR003737">
    <property type="entry name" value="GlcNAc_PI_deacetylase-related"/>
</dbReference>